<reference evidence="1 2" key="1">
    <citation type="submission" date="2016-01" db="EMBL/GenBank/DDBJ databases">
        <title>Draft Genome Sequences of Seven Thermophilic Sporeformers Isolated from Foods.</title>
        <authorList>
            <person name="Berendsen E.M."/>
            <person name="Wells-Bennik M.H."/>
            <person name="Krawcyk A.O."/>
            <person name="De Jong A."/>
            <person name="Holsappel S."/>
            <person name="Eijlander R.T."/>
            <person name="Kuipers O.P."/>
        </authorList>
    </citation>
    <scope>NUCLEOTIDE SEQUENCE [LARGE SCALE GENOMIC DNA]</scope>
    <source>
        <strain evidence="1 2">B4119</strain>
    </source>
</reference>
<comment type="caution">
    <text evidence="1">The sequence shown here is derived from an EMBL/GenBank/DDBJ whole genome shotgun (WGS) entry which is preliminary data.</text>
</comment>
<name>A0A150LQX4_9BACL</name>
<dbReference type="Proteomes" id="UP000075455">
    <property type="component" value="Unassembled WGS sequence"/>
</dbReference>
<proteinExistence type="predicted"/>
<protein>
    <submittedName>
        <fullName evidence="1">Uncharacterized protein</fullName>
    </submittedName>
</protein>
<evidence type="ECO:0000313" key="1">
    <source>
        <dbReference type="EMBL" id="KYD14449.1"/>
    </source>
</evidence>
<evidence type="ECO:0000313" key="2">
    <source>
        <dbReference type="Proteomes" id="UP000075455"/>
    </source>
</evidence>
<gene>
    <name evidence="1" type="ORF">B4119_1499</name>
</gene>
<dbReference type="EMBL" id="LQYS01000041">
    <property type="protein sequence ID" value="KYD14449.1"/>
    <property type="molecule type" value="Genomic_DNA"/>
</dbReference>
<accession>A0A150LQX4</accession>
<organism evidence="1 2">
    <name type="scientific">Saccharococcus caldoxylosilyticus</name>
    <dbReference type="NCBI Taxonomy" id="81408"/>
    <lineage>
        <taxon>Bacteria</taxon>
        <taxon>Bacillati</taxon>
        <taxon>Bacillota</taxon>
        <taxon>Bacilli</taxon>
        <taxon>Bacillales</taxon>
        <taxon>Anoxybacillaceae</taxon>
        <taxon>Saccharococcus</taxon>
    </lineage>
</organism>
<sequence length="41" mass="4924">MNPHDKLDLKMDFMFKQLFSHPDRKRITIACLNGVLSRLHR</sequence>
<dbReference type="AlphaFoldDB" id="A0A150LQX4"/>
<dbReference type="PATRIC" id="fig|81408.3.peg.3557"/>